<dbReference type="CDD" id="cd00051">
    <property type="entry name" value="EFh"/>
    <property type="match status" value="1"/>
</dbReference>
<dbReference type="Proteomes" id="UP000515908">
    <property type="component" value="Chromosome 08"/>
</dbReference>
<dbReference type="InterPro" id="IPR018247">
    <property type="entry name" value="EF_Hand_1_Ca_BS"/>
</dbReference>
<keyword evidence="1" id="KW-0106">Calcium</keyword>
<dbReference type="PANTHER" id="PTHR16306:SF1">
    <property type="entry name" value="CHROMOSOME UNDETERMINED SCAFFOLD_7, WHOLE GENOME SHOTGUN SEQUENCE"/>
    <property type="match status" value="1"/>
</dbReference>
<dbReference type="EMBL" id="LR877152">
    <property type="protein sequence ID" value="CAD2217429.1"/>
    <property type="molecule type" value="Genomic_DNA"/>
</dbReference>
<feature type="compositionally biased region" description="Polar residues" evidence="2">
    <location>
        <begin position="18"/>
        <end position="43"/>
    </location>
</feature>
<dbReference type="InterPro" id="IPR011992">
    <property type="entry name" value="EF-hand-dom_pair"/>
</dbReference>
<reference evidence="4 5" key="1">
    <citation type="submission" date="2020-08" db="EMBL/GenBank/DDBJ databases">
        <authorList>
            <person name="Newling K."/>
            <person name="Davey J."/>
            <person name="Forrester S."/>
        </authorList>
    </citation>
    <scope>NUCLEOTIDE SEQUENCE [LARGE SCALE GENOMIC DNA]</scope>
    <source>
        <strain evidence="5">Crithidia deanei Carvalho (ATCC PRA-265)</strain>
    </source>
</reference>
<evidence type="ECO:0000256" key="1">
    <source>
        <dbReference type="ARBA" id="ARBA00022837"/>
    </source>
</evidence>
<proteinExistence type="predicted"/>
<evidence type="ECO:0000313" key="4">
    <source>
        <dbReference type="EMBL" id="CAD2217429.1"/>
    </source>
</evidence>
<protein>
    <recommendedName>
        <fullName evidence="3">EF-hand domain-containing protein</fullName>
    </recommendedName>
</protein>
<dbReference type="GO" id="GO:0005509">
    <property type="term" value="F:calcium ion binding"/>
    <property type="evidence" value="ECO:0007669"/>
    <property type="project" value="InterPro"/>
</dbReference>
<gene>
    <name evidence="4" type="ORF">ADEAN_000490700</name>
</gene>
<feature type="region of interest" description="Disordered" evidence="2">
    <location>
        <begin position="18"/>
        <end position="68"/>
    </location>
</feature>
<accession>A0A7G2CD30</accession>
<feature type="domain" description="EF-hand" evidence="3">
    <location>
        <begin position="268"/>
        <end position="303"/>
    </location>
</feature>
<dbReference type="PROSITE" id="PS00018">
    <property type="entry name" value="EF_HAND_1"/>
    <property type="match status" value="1"/>
</dbReference>
<dbReference type="VEuPathDB" id="TriTrypDB:ADEAN_000490700"/>
<keyword evidence="5" id="KW-1185">Reference proteome</keyword>
<dbReference type="PANTHER" id="PTHR16306">
    <property type="entry name" value="TRANSLIN-ASSOCIATED FACTOR X-INTERACTING PROTEIN 1"/>
    <property type="match status" value="1"/>
</dbReference>
<dbReference type="SUPFAM" id="SSF47473">
    <property type="entry name" value="EF-hand"/>
    <property type="match status" value="1"/>
</dbReference>
<sequence length="339" mass="38709">MQEDVRAARVEIESFVTSQQNTLITDSSPMKQSPGSHLATPNASAKGRRLGSISKSRQVDSECRAESQPPKTLTLKQLRSFIEEIYASKERYDDKCKQSNMPYETMEQHMYTYLNQRYGLKELVVEWATAIVNGVKKHAASANDVVVFGRILRNEIEEEFRFVQMKLRETAEELLLQQLKGRHPLKSDVELGRLLEKKKEKGLREEEWTYIVEYLYNADDAASLSSVVRKQLFLSHSSRPSGAKSDPLIPYDDFVVVLLNFQLANHQRFLEPLVSAFKSVDTDRNGIVDGAEFRRVVLCLREDALEEDINQLLRQIDPLGSQVIVFSRCVPVLANLLTE</sequence>
<dbReference type="PROSITE" id="PS50222">
    <property type="entry name" value="EF_HAND_2"/>
    <property type="match status" value="1"/>
</dbReference>
<dbReference type="InterPro" id="IPR002048">
    <property type="entry name" value="EF_hand_dom"/>
</dbReference>
<evidence type="ECO:0000256" key="2">
    <source>
        <dbReference type="SAM" id="MobiDB-lite"/>
    </source>
</evidence>
<dbReference type="GO" id="GO:0005737">
    <property type="term" value="C:cytoplasm"/>
    <property type="evidence" value="ECO:0007669"/>
    <property type="project" value="TreeGrafter"/>
</dbReference>
<dbReference type="AlphaFoldDB" id="A0A7G2CD30"/>
<organism evidence="4 5">
    <name type="scientific">Angomonas deanei</name>
    <dbReference type="NCBI Taxonomy" id="59799"/>
    <lineage>
        <taxon>Eukaryota</taxon>
        <taxon>Discoba</taxon>
        <taxon>Euglenozoa</taxon>
        <taxon>Kinetoplastea</taxon>
        <taxon>Metakinetoplastina</taxon>
        <taxon>Trypanosomatida</taxon>
        <taxon>Trypanosomatidae</taxon>
        <taxon>Strigomonadinae</taxon>
        <taxon>Angomonas</taxon>
    </lineage>
</organism>
<name>A0A7G2CD30_9TRYP</name>
<dbReference type="Gene3D" id="1.10.238.10">
    <property type="entry name" value="EF-hand"/>
    <property type="match status" value="1"/>
</dbReference>
<evidence type="ECO:0000259" key="3">
    <source>
        <dbReference type="PROSITE" id="PS50222"/>
    </source>
</evidence>
<evidence type="ECO:0000313" key="5">
    <source>
        <dbReference type="Proteomes" id="UP000515908"/>
    </source>
</evidence>